<sequence length="193" mass="21792">MNSATAVTIASLVLASIQFGIHYLRHDEWEVLLDKDKLQSTSLETGLLTICSFLLEFVSIILFVLLLSDTILRFTQPSASHFNHPFIGFVIVLVSAWCGLSAMRLLERQTRYLAFVHTNHGYFKIIKLIEPGYLVEILDNSFDVADITPARMILSKDALTAPGTQLYISKQLKVRSLSFNDIKERLDEQPAHP</sequence>
<evidence type="ECO:0008006" key="4">
    <source>
        <dbReference type="Google" id="ProtNLM"/>
    </source>
</evidence>
<gene>
    <name evidence="2" type="ORF">ACFQ41_04190</name>
</gene>
<keyword evidence="3" id="KW-1185">Reference proteome</keyword>
<dbReference type="EMBL" id="JBHTOA010000018">
    <property type="protein sequence ID" value="MFD1398500.1"/>
    <property type="molecule type" value="Genomic_DNA"/>
</dbReference>
<protein>
    <recommendedName>
        <fullName evidence="4">DUF1449 family protein</fullName>
    </recommendedName>
</protein>
<proteinExistence type="predicted"/>
<organism evidence="2 3">
    <name type="scientific">Lacticaseibacillus suilingensis</name>
    <dbReference type="NCBI Taxonomy" id="2799577"/>
    <lineage>
        <taxon>Bacteria</taxon>
        <taxon>Bacillati</taxon>
        <taxon>Bacillota</taxon>
        <taxon>Bacilli</taxon>
        <taxon>Lactobacillales</taxon>
        <taxon>Lactobacillaceae</taxon>
        <taxon>Lacticaseibacillus</taxon>
    </lineage>
</organism>
<evidence type="ECO:0000313" key="3">
    <source>
        <dbReference type="Proteomes" id="UP001597199"/>
    </source>
</evidence>
<keyword evidence="1" id="KW-0472">Membrane</keyword>
<feature type="transmembrane region" description="Helical" evidence="1">
    <location>
        <begin position="86"/>
        <end position="106"/>
    </location>
</feature>
<name>A0ABW4BFC3_9LACO</name>
<evidence type="ECO:0000256" key="1">
    <source>
        <dbReference type="SAM" id="Phobius"/>
    </source>
</evidence>
<accession>A0ABW4BFC3</accession>
<keyword evidence="1" id="KW-1133">Transmembrane helix</keyword>
<feature type="transmembrane region" description="Helical" evidence="1">
    <location>
        <begin position="6"/>
        <end position="24"/>
    </location>
</feature>
<feature type="transmembrane region" description="Helical" evidence="1">
    <location>
        <begin position="45"/>
        <end position="66"/>
    </location>
</feature>
<dbReference type="Proteomes" id="UP001597199">
    <property type="component" value="Unassembled WGS sequence"/>
</dbReference>
<comment type="caution">
    <text evidence="2">The sequence shown here is derived from an EMBL/GenBank/DDBJ whole genome shotgun (WGS) entry which is preliminary data.</text>
</comment>
<reference evidence="3" key="1">
    <citation type="journal article" date="2019" name="Int. J. Syst. Evol. Microbiol.">
        <title>The Global Catalogue of Microorganisms (GCM) 10K type strain sequencing project: providing services to taxonomists for standard genome sequencing and annotation.</title>
        <authorList>
            <consortium name="The Broad Institute Genomics Platform"/>
            <consortium name="The Broad Institute Genome Sequencing Center for Infectious Disease"/>
            <person name="Wu L."/>
            <person name="Ma J."/>
        </authorList>
    </citation>
    <scope>NUCLEOTIDE SEQUENCE [LARGE SCALE GENOMIC DNA]</scope>
    <source>
        <strain evidence="3">CCM 9110</strain>
    </source>
</reference>
<dbReference type="RefSeq" id="WP_204118858.1">
    <property type="nucleotide sequence ID" value="NZ_BOLV01000008.1"/>
</dbReference>
<keyword evidence="1" id="KW-0812">Transmembrane</keyword>
<evidence type="ECO:0000313" key="2">
    <source>
        <dbReference type="EMBL" id="MFD1398500.1"/>
    </source>
</evidence>